<proteinExistence type="predicted"/>
<dbReference type="GeneTree" id="ENSGT00800000124176"/>
<dbReference type="GO" id="GO:0006298">
    <property type="term" value="P:mismatch repair"/>
    <property type="evidence" value="ECO:0007669"/>
    <property type="project" value="InterPro"/>
</dbReference>
<feature type="domain" description="MutL C-terminal dimerisation" evidence="1">
    <location>
        <begin position="156"/>
        <end position="335"/>
    </location>
</feature>
<evidence type="ECO:0000313" key="3">
    <source>
        <dbReference type="Proteomes" id="UP000265100"/>
    </source>
</evidence>
<dbReference type="AlphaFoldDB" id="A0AAX7SZT5"/>
<name>A0AAX7SZT5_ASTCA</name>
<evidence type="ECO:0000259" key="1">
    <source>
        <dbReference type="SMART" id="SM00853"/>
    </source>
</evidence>
<dbReference type="SMART" id="SM00853">
    <property type="entry name" value="MutL_C"/>
    <property type="match status" value="1"/>
</dbReference>
<accession>A0AAX7SZT5</accession>
<reference evidence="2" key="3">
    <citation type="submission" date="2025-09" db="UniProtKB">
        <authorList>
            <consortium name="Ensembl"/>
        </authorList>
    </citation>
    <scope>IDENTIFICATION</scope>
</reference>
<dbReference type="GO" id="GO:0032300">
    <property type="term" value="C:mismatch repair complex"/>
    <property type="evidence" value="ECO:0007669"/>
    <property type="project" value="InterPro"/>
</dbReference>
<dbReference type="InterPro" id="IPR042120">
    <property type="entry name" value="MutL_C_dimsub"/>
</dbReference>
<dbReference type="Gene3D" id="3.30.1540.20">
    <property type="entry name" value="MutL, C-terminal domain, dimerisation subdomain"/>
    <property type="match status" value="1"/>
</dbReference>
<reference evidence="2" key="1">
    <citation type="submission" date="2018-05" db="EMBL/GenBank/DDBJ databases">
        <authorList>
            <person name="Datahose"/>
        </authorList>
    </citation>
    <scope>NUCLEOTIDE SEQUENCE</scope>
</reference>
<dbReference type="Ensembl" id="ENSACLT00000080486.1">
    <property type="protein sequence ID" value="ENSACLP00000050129.1"/>
    <property type="gene ID" value="ENSACLG00000024432.2"/>
</dbReference>
<dbReference type="PANTHER" id="PTHR10073">
    <property type="entry name" value="DNA MISMATCH REPAIR PROTEIN MLH, PMS, MUTL"/>
    <property type="match status" value="1"/>
</dbReference>
<dbReference type="PANTHER" id="PTHR10073:SF47">
    <property type="entry name" value="DNA MISMATCH REPAIR PROTEIN MLH3"/>
    <property type="match status" value="1"/>
</dbReference>
<dbReference type="GO" id="GO:0140664">
    <property type="term" value="F:ATP-dependent DNA damage sensor activity"/>
    <property type="evidence" value="ECO:0007669"/>
    <property type="project" value="InterPro"/>
</dbReference>
<sequence>MDCSVGTRLASESVHRNHTGDTSGCILNPELAMNEEAITSSDWLQQYDASVGKTVYVNRVTGLSKYEDPAMEETQVRCTSDVTNIAVSVISEMGDVGESSNSLFSLYSKWNNPVFVRPPMVGVDISSGQADGLAVKIHNVLFPYRFSKSMIHSMKVIHQVDKKFLACLISTKDDELVEHTETKGNLLVLVDQHAAHERVRLENLIADSYADDPDVPGERCLCTSTILPPLGISLTEEEIRLLRYGNLLGVLVHFSRAADLKVFVGKVPLCFMEKESNELRRGRPSVIKPIAEEYLQEQIELLRSTGRVRGTLPLTVLKVLASLACHGAIKFNDTLSRDECHSLVASLSACQLPFQCAHGRPSIVPLVDVLHLDKDHTKPNLRKLRRMYKAWKLYGNA</sequence>
<gene>
    <name evidence="2" type="primary">MLH3</name>
</gene>
<dbReference type="FunFam" id="3.30.1370.100:FF:000003">
    <property type="entry name" value="DNA mismatch repair protein Mlh3"/>
    <property type="match status" value="1"/>
</dbReference>
<dbReference type="InterPro" id="IPR014790">
    <property type="entry name" value="MutL_C"/>
</dbReference>
<reference evidence="2" key="2">
    <citation type="submission" date="2025-08" db="UniProtKB">
        <authorList>
            <consortium name="Ensembl"/>
        </authorList>
    </citation>
    <scope>IDENTIFICATION</scope>
</reference>
<dbReference type="InterPro" id="IPR042121">
    <property type="entry name" value="MutL_C_regsub"/>
</dbReference>
<dbReference type="InterPro" id="IPR038973">
    <property type="entry name" value="MutL/Mlh/Pms-like"/>
</dbReference>
<dbReference type="Proteomes" id="UP000265100">
    <property type="component" value="Chromosome 19"/>
</dbReference>
<dbReference type="Gene3D" id="3.30.1370.100">
    <property type="entry name" value="MutL, C-terminal domain, regulatory subdomain"/>
    <property type="match status" value="1"/>
</dbReference>
<dbReference type="InterPro" id="IPR037198">
    <property type="entry name" value="MutL_C_sf"/>
</dbReference>
<evidence type="ECO:0000313" key="2">
    <source>
        <dbReference type="Ensembl" id="ENSACLP00000050129.1"/>
    </source>
</evidence>
<dbReference type="SUPFAM" id="SSF118116">
    <property type="entry name" value="DNA mismatch repair protein MutL"/>
    <property type="match status" value="1"/>
</dbReference>
<dbReference type="GO" id="GO:0005524">
    <property type="term" value="F:ATP binding"/>
    <property type="evidence" value="ECO:0007669"/>
    <property type="project" value="InterPro"/>
</dbReference>
<keyword evidence="3" id="KW-1185">Reference proteome</keyword>
<protein>
    <recommendedName>
        <fullName evidence="1">MutL C-terminal dimerisation domain-containing protein</fullName>
    </recommendedName>
</protein>
<organism evidence="2 3">
    <name type="scientific">Astatotilapia calliptera</name>
    <name type="common">Eastern happy</name>
    <name type="synonym">Chromis callipterus</name>
    <dbReference type="NCBI Taxonomy" id="8154"/>
    <lineage>
        <taxon>Eukaryota</taxon>
        <taxon>Metazoa</taxon>
        <taxon>Chordata</taxon>
        <taxon>Craniata</taxon>
        <taxon>Vertebrata</taxon>
        <taxon>Euteleostomi</taxon>
        <taxon>Actinopterygii</taxon>
        <taxon>Neopterygii</taxon>
        <taxon>Teleostei</taxon>
        <taxon>Neoteleostei</taxon>
        <taxon>Acanthomorphata</taxon>
        <taxon>Ovalentaria</taxon>
        <taxon>Cichlomorphae</taxon>
        <taxon>Cichliformes</taxon>
        <taxon>Cichlidae</taxon>
        <taxon>African cichlids</taxon>
        <taxon>Pseudocrenilabrinae</taxon>
        <taxon>Haplochromini</taxon>
        <taxon>Astatotilapia</taxon>
    </lineage>
</organism>
<dbReference type="GO" id="GO:0016887">
    <property type="term" value="F:ATP hydrolysis activity"/>
    <property type="evidence" value="ECO:0007669"/>
    <property type="project" value="InterPro"/>
</dbReference>